<feature type="region of interest" description="Disordered" evidence="1">
    <location>
        <begin position="266"/>
        <end position="377"/>
    </location>
</feature>
<dbReference type="EMBL" id="BMQD01000006">
    <property type="protein sequence ID" value="GGK63464.1"/>
    <property type="molecule type" value="Genomic_DNA"/>
</dbReference>
<protein>
    <recommendedName>
        <fullName evidence="2">Metallo-beta-lactamase domain-containing protein</fullName>
    </recommendedName>
</protein>
<dbReference type="SUPFAM" id="SSF56281">
    <property type="entry name" value="Metallo-hydrolase/oxidoreductase"/>
    <property type="match status" value="1"/>
</dbReference>
<accession>A0AA37BG41</accession>
<reference evidence="3" key="1">
    <citation type="journal article" date="2014" name="Int. J. Syst. Evol. Microbiol.">
        <title>Complete genome sequence of Corynebacterium casei LMG S-19264T (=DSM 44701T), isolated from a smear-ripened cheese.</title>
        <authorList>
            <consortium name="US DOE Joint Genome Institute (JGI-PGF)"/>
            <person name="Walter F."/>
            <person name="Albersmeier A."/>
            <person name="Kalinowski J."/>
            <person name="Ruckert C."/>
        </authorList>
    </citation>
    <scope>NUCLEOTIDE SEQUENCE</scope>
    <source>
        <strain evidence="3">JCM 3093</strain>
    </source>
</reference>
<dbReference type="PANTHER" id="PTHR43546:SF7">
    <property type="entry name" value="METALLO-BETA-LACTAMASE DOMAIN-CONTAINING PROTEIN"/>
    <property type="match status" value="1"/>
</dbReference>
<evidence type="ECO:0000313" key="3">
    <source>
        <dbReference type="EMBL" id="GGK63464.1"/>
    </source>
</evidence>
<gene>
    <name evidence="3" type="ORF">GCM10010126_23510</name>
</gene>
<evidence type="ECO:0000256" key="1">
    <source>
        <dbReference type="SAM" id="MobiDB-lite"/>
    </source>
</evidence>
<dbReference type="Proteomes" id="UP000627984">
    <property type="component" value="Unassembled WGS sequence"/>
</dbReference>
<dbReference type="AlphaFoldDB" id="A0AA37BG41"/>
<proteinExistence type="predicted"/>
<organism evidence="3 4">
    <name type="scientific">Planomonospora parontospora</name>
    <dbReference type="NCBI Taxonomy" id="58119"/>
    <lineage>
        <taxon>Bacteria</taxon>
        <taxon>Bacillati</taxon>
        <taxon>Actinomycetota</taxon>
        <taxon>Actinomycetes</taxon>
        <taxon>Streptosporangiales</taxon>
        <taxon>Streptosporangiaceae</taxon>
        <taxon>Planomonospora</taxon>
    </lineage>
</organism>
<feature type="compositionally biased region" description="Low complexity" evidence="1">
    <location>
        <begin position="342"/>
        <end position="352"/>
    </location>
</feature>
<feature type="compositionally biased region" description="Basic and acidic residues" evidence="1">
    <location>
        <begin position="324"/>
        <end position="336"/>
    </location>
</feature>
<feature type="domain" description="Metallo-beta-lactamase" evidence="2">
    <location>
        <begin position="13"/>
        <end position="192"/>
    </location>
</feature>
<evidence type="ECO:0000313" key="4">
    <source>
        <dbReference type="Proteomes" id="UP000627984"/>
    </source>
</evidence>
<dbReference type="InterPro" id="IPR036866">
    <property type="entry name" value="RibonucZ/Hydroxyglut_hydro"/>
</dbReference>
<dbReference type="Pfam" id="PF12706">
    <property type="entry name" value="Lactamase_B_2"/>
    <property type="match status" value="1"/>
</dbReference>
<dbReference type="RefSeq" id="WP_191894766.1">
    <property type="nucleotide sequence ID" value="NZ_BMQD01000006.1"/>
</dbReference>
<dbReference type="SMART" id="SM00849">
    <property type="entry name" value="Lactamase_B"/>
    <property type="match status" value="1"/>
</dbReference>
<name>A0AA37BG41_9ACTN</name>
<dbReference type="InterPro" id="IPR050114">
    <property type="entry name" value="UPF0173_UPF0282_UlaG_hydrolase"/>
</dbReference>
<dbReference type="InterPro" id="IPR001279">
    <property type="entry name" value="Metallo-B-lactamas"/>
</dbReference>
<feature type="compositionally biased region" description="Basic and acidic residues" evidence="1">
    <location>
        <begin position="300"/>
        <end position="310"/>
    </location>
</feature>
<dbReference type="PANTHER" id="PTHR43546">
    <property type="entry name" value="UPF0173 METAL-DEPENDENT HYDROLASE MJ1163-RELATED"/>
    <property type="match status" value="1"/>
</dbReference>
<evidence type="ECO:0000259" key="2">
    <source>
        <dbReference type="SMART" id="SM00849"/>
    </source>
</evidence>
<reference evidence="3" key="2">
    <citation type="submission" date="2022-09" db="EMBL/GenBank/DDBJ databases">
        <authorList>
            <person name="Sun Q."/>
            <person name="Ohkuma M."/>
        </authorList>
    </citation>
    <scope>NUCLEOTIDE SEQUENCE</scope>
    <source>
        <strain evidence="3">JCM 3093</strain>
    </source>
</reference>
<sequence length="377" mass="40777">MSDPADDGVFFVGNATTLIRYGGFTLLTDPNFLRRGQRAYLGYGLTSRRRTDPAIEVGELPALDAVVLSHLHGDHWDRVARRGLDRDVPVVTTPQAARRLRPQGFHGAVGLDTWSGHELRRGGRTLRITALPGRHAPGPAQALLPPVMGSMLEFGTDGRVDLRVHISGDTLLVPELAEIPRRYPGIDLAIVHLGGTKILGMLMVTMDGRQGADWLGLIDPDAVMPVHYDDYEAFTSPLDDFRRHVERAGLAGRVRYVARGETLRLPVRPEPGGALGVPDASQARGVQGPRRGSGRSGTDAGRRGDPRERTTAMTETDPENTPDLTERYERSGRVPDDREDSAGPGAPTATDPGGPPAQIPDDRKASARSGMPEEEGE</sequence>
<comment type="caution">
    <text evidence="3">The sequence shown here is derived from an EMBL/GenBank/DDBJ whole genome shotgun (WGS) entry which is preliminary data.</text>
</comment>
<dbReference type="Gene3D" id="3.60.15.10">
    <property type="entry name" value="Ribonuclease Z/Hydroxyacylglutathione hydrolase-like"/>
    <property type="match status" value="1"/>
</dbReference>